<keyword evidence="2" id="KW-1185">Reference proteome</keyword>
<organism evidence="1 2">
    <name type="scientific">Microvirga terrae</name>
    <dbReference type="NCBI Taxonomy" id="2740529"/>
    <lineage>
        <taxon>Bacteria</taxon>
        <taxon>Pseudomonadati</taxon>
        <taxon>Pseudomonadota</taxon>
        <taxon>Alphaproteobacteria</taxon>
        <taxon>Hyphomicrobiales</taxon>
        <taxon>Methylobacteriaceae</taxon>
        <taxon>Microvirga</taxon>
    </lineage>
</organism>
<dbReference type="Proteomes" id="UP001017257">
    <property type="component" value="Plasmid pR24_2"/>
</dbReference>
<evidence type="ECO:0000313" key="1">
    <source>
        <dbReference type="EMBL" id="UVF22678.1"/>
    </source>
</evidence>
<gene>
    <name evidence="1" type="ORF">HPT29_028105</name>
</gene>
<name>A0ABY5S061_9HYPH</name>
<dbReference type="EMBL" id="CP102847">
    <property type="protein sequence ID" value="UVF22678.1"/>
    <property type="molecule type" value="Genomic_DNA"/>
</dbReference>
<proteinExistence type="predicted"/>
<accession>A0ABY5S061</accession>
<protein>
    <submittedName>
        <fullName evidence="1">Uncharacterized protein</fullName>
    </submittedName>
</protein>
<evidence type="ECO:0000313" key="2">
    <source>
        <dbReference type="Proteomes" id="UP001017257"/>
    </source>
</evidence>
<keyword evidence="1" id="KW-0614">Plasmid</keyword>
<dbReference type="RefSeq" id="WP_173949701.1">
    <property type="nucleotide sequence ID" value="NZ_CP102847.1"/>
</dbReference>
<reference evidence="1" key="1">
    <citation type="submission" date="2022-08" db="EMBL/GenBank/DDBJ databases">
        <title>Microvirga terrae sp. nov., isolated from soil.</title>
        <authorList>
            <person name="Kim K.H."/>
            <person name="Seo Y.L."/>
            <person name="Kim J.M."/>
            <person name="Lee J.K."/>
            <person name="Han D.M."/>
            <person name="Jeon C.O."/>
        </authorList>
    </citation>
    <scope>NUCLEOTIDE SEQUENCE</scope>
    <source>
        <strain evidence="1">R24</strain>
        <plasmid evidence="1">pR24_2</plasmid>
    </source>
</reference>
<geneLocation type="plasmid" evidence="1 2">
    <name>pR24_2</name>
</geneLocation>
<sequence>MYTKAIIEQACADYPFLSDLCAAEIERRIIQAYVRLVFQAVDRNSSRAIAVLRLGSLEVHLAELHPASASPGLPPFWIEVIDAPTQSSVDSLGFHDFDEDELAAAVEMIVSATHDAGHWNAPSPRGPAT</sequence>